<comment type="caution">
    <text evidence="6">The sequence shown here is derived from an EMBL/GenBank/DDBJ whole genome shotgun (WGS) entry which is preliminary data.</text>
</comment>
<sequence>MLFTIIISLILIFSIYIGYKKGLAQEIIRIIGFLATLLLSLLYSRDLSDILFSHTNIISNHLLCNSISFLILFIILSVVVRFIMRIINHVTSIPVIHELNSFGGALISFIISYFMIFLILNIILVLPENNIKKQYYDSKVATFIVNKTPLLSHDLYKKWLR</sequence>
<evidence type="ECO:0000256" key="5">
    <source>
        <dbReference type="SAM" id="Phobius"/>
    </source>
</evidence>
<evidence type="ECO:0000256" key="3">
    <source>
        <dbReference type="ARBA" id="ARBA00022989"/>
    </source>
</evidence>
<dbReference type="InterPro" id="IPR003825">
    <property type="entry name" value="Colicin-V_CvpA"/>
</dbReference>
<reference evidence="6 7" key="1">
    <citation type="submission" date="2018-08" db="EMBL/GenBank/DDBJ databases">
        <title>Comparative genomics of wild bee and flower associated Lactobacillus reveals potential adaptation to the bee host.</title>
        <authorList>
            <person name="Vuong H.Q."/>
            <person name="Mcfrederick Q.S."/>
        </authorList>
    </citation>
    <scope>NUCLEOTIDE SEQUENCE [LARGE SCALE GENOMIC DNA]</scope>
    <source>
        <strain evidence="6 7">HV_04</strain>
    </source>
</reference>
<evidence type="ECO:0000313" key="6">
    <source>
        <dbReference type="EMBL" id="TPR13529.1"/>
    </source>
</evidence>
<keyword evidence="3 5" id="KW-1133">Transmembrane helix</keyword>
<organism evidence="6 7">
    <name type="scientific">Apilactobacillus timberlakei</name>
    <dbReference type="NCBI Taxonomy" id="2008380"/>
    <lineage>
        <taxon>Bacteria</taxon>
        <taxon>Bacillati</taxon>
        <taxon>Bacillota</taxon>
        <taxon>Bacilli</taxon>
        <taxon>Lactobacillales</taxon>
        <taxon>Lactobacillaceae</taxon>
        <taxon>Apilactobacillus</taxon>
    </lineage>
</organism>
<dbReference type="Proteomes" id="UP000767392">
    <property type="component" value="Unassembled WGS sequence"/>
</dbReference>
<keyword evidence="7" id="KW-1185">Reference proteome</keyword>
<dbReference type="PANTHER" id="PTHR37306:SF1">
    <property type="entry name" value="COLICIN V PRODUCTION PROTEIN"/>
    <property type="match status" value="1"/>
</dbReference>
<keyword evidence="2 5" id="KW-0812">Transmembrane</keyword>
<feature type="transmembrane region" description="Helical" evidence="5">
    <location>
        <begin position="27"/>
        <end position="43"/>
    </location>
</feature>
<protein>
    <submittedName>
        <fullName evidence="6">CvpA family protein</fullName>
    </submittedName>
</protein>
<dbReference type="EMBL" id="QUAM01000004">
    <property type="protein sequence ID" value="TPR13529.1"/>
    <property type="molecule type" value="Genomic_DNA"/>
</dbReference>
<dbReference type="Pfam" id="PF02674">
    <property type="entry name" value="Colicin_V"/>
    <property type="match status" value="1"/>
</dbReference>
<evidence type="ECO:0000313" key="7">
    <source>
        <dbReference type="Proteomes" id="UP000767392"/>
    </source>
</evidence>
<feature type="transmembrane region" description="Helical" evidence="5">
    <location>
        <begin position="63"/>
        <end position="84"/>
    </location>
</feature>
<dbReference type="PANTHER" id="PTHR37306">
    <property type="entry name" value="COLICIN V PRODUCTION PROTEIN"/>
    <property type="match status" value="1"/>
</dbReference>
<evidence type="ECO:0000256" key="1">
    <source>
        <dbReference type="ARBA" id="ARBA00004141"/>
    </source>
</evidence>
<comment type="subcellular location">
    <subcellularLocation>
        <location evidence="1">Membrane</location>
        <topology evidence="1">Multi-pass membrane protein</topology>
    </subcellularLocation>
</comment>
<proteinExistence type="predicted"/>
<name>A0ABY2YS18_9LACO</name>
<dbReference type="RefSeq" id="WP_105988274.1">
    <property type="nucleotide sequence ID" value="NZ_POST01000004.1"/>
</dbReference>
<accession>A0ABY2YS18</accession>
<evidence type="ECO:0000256" key="4">
    <source>
        <dbReference type="ARBA" id="ARBA00023136"/>
    </source>
</evidence>
<gene>
    <name evidence="6" type="ORF">DY048_06395</name>
</gene>
<evidence type="ECO:0000256" key="2">
    <source>
        <dbReference type="ARBA" id="ARBA00022692"/>
    </source>
</evidence>
<feature type="transmembrane region" description="Helical" evidence="5">
    <location>
        <begin position="104"/>
        <end position="126"/>
    </location>
</feature>
<keyword evidence="4 5" id="KW-0472">Membrane</keyword>